<keyword evidence="3" id="KW-1185">Reference proteome</keyword>
<dbReference type="EMBL" id="RKLT01000004">
    <property type="protein sequence ID" value="MBX0295738.1"/>
    <property type="molecule type" value="Genomic_DNA"/>
</dbReference>
<keyword evidence="1" id="KW-0812">Transmembrane</keyword>
<dbReference type="RefSeq" id="WP_220580371.1">
    <property type="nucleotide sequence ID" value="NZ_RKLT01000004.1"/>
</dbReference>
<proteinExistence type="predicted"/>
<dbReference type="Pfam" id="PF23933">
    <property type="entry name" value="DUF7269"/>
    <property type="match status" value="1"/>
</dbReference>
<comment type="caution">
    <text evidence="2">The sequence shown here is derived from an EMBL/GenBank/DDBJ whole genome shotgun (WGS) entry which is preliminary data.</text>
</comment>
<dbReference type="InterPro" id="IPR055693">
    <property type="entry name" value="DUF7269"/>
</dbReference>
<evidence type="ECO:0000313" key="2">
    <source>
        <dbReference type="EMBL" id="MBX0295738.1"/>
    </source>
</evidence>
<accession>A0AAW4PDS4</accession>
<protein>
    <recommendedName>
        <fullName evidence="4">Alkaline shock response membrane anchor protein AmaP</fullName>
    </recommendedName>
</protein>
<gene>
    <name evidence="2" type="ORF">EGH23_12705</name>
</gene>
<evidence type="ECO:0008006" key="4">
    <source>
        <dbReference type="Google" id="ProtNLM"/>
    </source>
</evidence>
<evidence type="ECO:0000313" key="3">
    <source>
        <dbReference type="Proteomes" id="UP001430455"/>
    </source>
</evidence>
<organism evidence="2 3">
    <name type="scientific">Haloarcula nitratireducens</name>
    <dbReference type="NCBI Taxonomy" id="2487749"/>
    <lineage>
        <taxon>Archaea</taxon>
        <taxon>Methanobacteriati</taxon>
        <taxon>Methanobacteriota</taxon>
        <taxon>Stenosarchaea group</taxon>
        <taxon>Halobacteria</taxon>
        <taxon>Halobacteriales</taxon>
        <taxon>Haloarculaceae</taxon>
        <taxon>Haloarcula</taxon>
    </lineage>
</organism>
<feature type="transmembrane region" description="Helical" evidence="1">
    <location>
        <begin position="45"/>
        <end position="63"/>
    </location>
</feature>
<keyword evidence="1" id="KW-1133">Transmembrane helix</keyword>
<evidence type="ECO:0000256" key="1">
    <source>
        <dbReference type="SAM" id="Phobius"/>
    </source>
</evidence>
<name>A0AAW4PDS4_9EURY</name>
<reference evidence="2 3" key="1">
    <citation type="submission" date="2021-06" db="EMBL/GenBank/DDBJ databases">
        <title>Halomicroarcula sp. a new haloarchaeum isolated from saline soil.</title>
        <authorList>
            <person name="Duran-Viseras A."/>
            <person name="Sanchez-Porro C."/>
            <person name="Ventosa A."/>
        </authorList>
    </citation>
    <scope>NUCLEOTIDE SEQUENCE [LARGE SCALE GENOMIC DNA]</scope>
    <source>
        <strain evidence="2 3">F27</strain>
    </source>
</reference>
<dbReference type="AlphaFoldDB" id="A0AAW4PDS4"/>
<dbReference type="Proteomes" id="UP001430455">
    <property type="component" value="Unassembled WGS sequence"/>
</dbReference>
<sequence>MNVARGVLAAAGSVALAAAGLLVLDPELAAAVPTDAAVAALGNDYLLVAAFGVAALVLVAAALGGRAVTELEQATPPRPETVKRAPRFGSDFDETLAGEVGLRARLFSDRREAVRERLRENAVRAELAAEGCRRAEARRRVEAGDWTDDPDAAAFLGASLSPPVRSRIRAAARGETWFRRGARRTAEAVVTKARAGEAVE</sequence>
<keyword evidence="1" id="KW-0472">Membrane</keyword>